<organism evidence="2 3">
    <name type="scientific">Methylocaldum marinum</name>
    <dbReference type="NCBI Taxonomy" id="1432792"/>
    <lineage>
        <taxon>Bacteria</taxon>
        <taxon>Pseudomonadati</taxon>
        <taxon>Pseudomonadota</taxon>
        <taxon>Gammaproteobacteria</taxon>
        <taxon>Methylococcales</taxon>
        <taxon>Methylococcaceae</taxon>
        <taxon>Methylocaldum</taxon>
    </lineage>
</organism>
<accession>A0A250L058</accession>
<evidence type="ECO:0000313" key="2">
    <source>
        <dbReference type="EMBL" id="BBA35419.1"/>
    </source>
</evidence>
<keyword evidence="3" id="KW-1185">Reference proteome</keyword>
<reference evidence="2 3" key="1">
    <citation type="submission" date="2016-12" db="EMBL/GenBank/DDBJ databases">
        <title>Genome sequencing of Methylocaldum marinum.</title>
        <authorList>
            <person name="Takeuchi M."/>
            <person name="Kamagata Y."/>
            <person name="Hiraoka S."/>
            <person name="Oshima K."/>
            <person name="Hattori M."/>
            <person name="Iwasaki W."/>
        </authorList>
    </citation>
    <scope>NUCLEOTIDE SEQUENCE [LARGE SCALE GENOMIC DNA]</scope>
    <source>
        <strain evidence="2 3">S8</strain>
    </source>
</reference>
<proteinExistence type="predicted"/>
<dbReference type="EMBL" id="AP017928">
    <property type="protein sequence ID" value="BBA35419.1"/>
    <property type="molecule type" value="Genomic_DNA"/>
</dbReference>
<evidence type="ECO:0000256" key="1">
    <source>
        <dbReference type="SAM" id="MobiDB-lite"/>
    </source>
</evidence>
<feature type="region of interest" description="Disordered" evidence="1">
    <location>
        <begin position="36"/>
        <end position="61"/>
    </location>
</feature>
<dbReference type="AlphaFoldDB" id="A0A250L058"/>
<protein>
    <submittedName>
        <fullName evidence="2">Uncharacterized protein</fullName>
    </submittedName>
</protein>
<sequence length="61" mass="6424">MSITIFASIVALALFIFMPQGGFEASARIKGRSNTGKVVNATGIDNPAKADLSETPEPEKD</sequence>
<dbReference type="KEGG" id="mmai:sS8_3482"/>
<evidence type="ECO:0000313" key="3">
    <source>
        <dbReference type="Proteomes" id="UP000266313"/>
    </source>
</evidence>
<dbReference type="Proteomes" id="UP000266313">
    <property type="component" value="Chromosome"/>
</dbReference>
<name>A0A250L058_9GAMM</name>
<gene>
    <name evidence="2" type="ORF">sS8_3482</name>
</gene>